<dbReference type="PANTHER" id="PTHR35580">
    <property type="entry name" value="CELL SURFACE GLYCOPROTEIN (S-LAYER PROTEIN)-LIKE PROTEIN"/>
    <property type="match status" value="1"/>
</dbReference>
<organism evidence="5 6">
    <name type="scientific">Acidicapsa dinghuensis</name>
    <dbReference type="NCBI Taxonomy" id="2218256"/>
    <lineage>
        <taxon>Bacteria</taxon>
        <taxon>Pseudomonadati</taxon>
        <taxon>Acidobacteriota</taxon>
        <taxon>Terriglobia</taxon>
        <taxon>Terriglobales</taxon>
        <taxon>Acidobacteriaceae</taxon>
        <taxon>Acidicapsa</taxon>
    </lineage>
</organism>
<dbReference type="InterPro" id="IPR059177">
    <property type="entry name" value="GH29D-like_dom"/>
</dbReference>
<feature type="region of interest" description="Disordered" evidence="1">
    <location>
        <begin position="942"/>
        <end position="980"/>
    </location>
</feature>
<name>A0ABW1EBR5_9BACT</name>
<dbReference type="Gene3D" id="2.120.10.30">
    <property type="entry name" value="TolB, C-terminal domain"/>
    <property type="match status" value="1"/>
</dbReference>
<dbReference type="InterPro" id="IPR057708">
    <property type="entry name" value="DUF7948"/>
</dbReference>
<gene>
    <name evidence="5" type="ORF">ACFPT7_04060</name>
</gene>
<keyword evidence="2" id="KW-0732">Signal</keyword>
<proteinExistence type="predicted"/>
<evidence type="ECO:0000259" key="4">
    <source>
        <dbReference type="Pfam" id="PF25778"/>
    </source>
</evidence>
<dbReference type="EMBL" id="JBHSPH010000001">
    <property type="protein sequence ID" value="MFC5861455.1"/>
    <property type="molecule type" value="Genomic_DNA"/>
</dbReference>
<reference evidence="6" key="1">
    <citation type="journal article" date="2019" name="Int. J. Syst. Evol. Microbiol.">
        <title>The Global Catalogue of Microorganisms (GCM) 10K type strain sequencing project: providing services to taxonomists for standard genome sequencing and annotation.</title>
        <authorList>
            <consortium name="The Broad Institute Genomics Platform"/>
            <consortium name="The Broad Institute Genome Sequencing Center for Infectious Disease"/>
            <person name="Wu L."/>
            <person name="Ma J."/>
        </authorList>
    </citation>
    <scope>NUCLEOTIDE SEQUENCE [LARGE SCALE GENOMIC DNA]</scope>
    <source>
        <strain evidence="6">JCM 4087</strain>
    </source>
</reference>
<dbReference type="CDD" id="cd05819">
    <property type="entry name" value="NHL"/>
    <property type="match status" value="1"/>
</dbReference>
<feature type="domain" description="GH29D-like beta-sandwich" evidence="3">
    <location>
        <begin position="1565"/>
        <end position="1629"/>
    </location>
</feature>
<dbReference type="SUPFAM" id="SSF101898">
    <property type="entry name" value="NHL repeat"/>
    <property type="match status" value="2"/>
</dbReference>
<dbReference type="PANTHER" id="PTHR35580:SF1">
    <property type="entry name" value="PHYTASE-LIKE DOMAIN-CONTAINING PROTEIN"/>
    <property type="match status" value="1"/>
</dbReference>
<keyword evidence="6" id="KW-1185">Reference proteome</keyword>
<feature type="compositionally biased region" description="Polar residues" evidence="1">
    <location>
        <begin position="967"/>
        <end position="979"/>
    </location>
</feature>
<dbReference type="InterPro" id="IPR011042">
    <property type="entry name" value="6-blade_b-propeller_TolB-like"/>
</dbReference>
<feature type="domain" description="GH29D-like beta-sandwich" evidence="3">
    <location>
        <begin position="1000"/>
        <end position="1064"/>
    </location>
</feature>
<dbReference type="SUPFAM" id="SSF63829">
    <property type="entry name" value="Calcium-dependent phosphotriesterase"/>
    <property type="match status" value="1"/>
</dbReference>
<comment type="caution">
    <text evidence="5">The sequence shown here is derived from an EMBL/GenBank/DDBJ whole genome shotgun (WGS) entry which is preliminary data.</text>
</comment>
<dbReference type="InterPro" id="IPR010620">
    <property type="entry name" value="SBBP_repeat"/>
</dbReference>
<dbReference type="Pfam" id="PF25778">
    <property type="entry name" value="DUF7948"/>
    <property type="match status" value="1"/>
</dbReference>
<feature type="chain" id="PRO_5045378344" evidence="2">
    <location>
        <begin position="23"/>
        <end position="1886"/>
    </location>
</feature>
<dbReference type="InterPro" id="IPR013783">
    <property type="entry name" value="Ig-like_fold"/>
</dbReference>
<dbReference type="RefSeq" id="WP_263333656.1">
    <property type="nucleotide sequence ID" value="NZ_JAGSYH010000002.1"/>
</dbReference>
<feature type="domain" description="GH29D-like beta-sandwich" evidence="3">
    <location>
        <begin position="1647"/>
        <end position="1712"/>
    </location>
</feature>
<evidence type="ECO:0000256" key="1">
    <source>
        <dbReference type="SAM" id="MobiDB-lite"/>
    </source>
</evidence>
<dbReference type="Gene3D" id="2.40.10.500">
    <property type="match status" value="1"/>
</dbReference>
<dbReference type="Pfam" id="PF06739">
    <property type="entry name" value="SBBP"/>
    <property type="match status" value="6"/>
</dbReference>
<dbReference type="InterPro" id="IPR052918">
    <property type="entry name" value="Motility_Chemotaxis_Reg"/>
</dbReference>
<sequence>MPRFSPLLPAACILFSSSLVNAVAQTSKSTQTAALANYGKLPLSFEPNQGQADSSVQFLSRGQGYSLLLRPDRAVIAFTGADSKSREKTAIRIALDDANPHAAVSSEDQQITRTNYFLGSDPSRWHTNIPNFGRIHYHSVYNGIDLLYYGNQHRLEHDFVIAPHADPTQIVLTITGVDHLTVDSATGDLLLAAAPGQPALRLLKPFTYQPPLHSSGPRIPIPSSYHLLAENKVAFTIGHYKPALPLIIDPVLVYSTYLGGSGVAGHGGDQGNGIAVDSAGDAYIVGTTYSTDFPVTSNAFQQQNNSATGDSTVFISELNPTGTALIYSTYLGGSGGDFGYGIALDSTGNAYITGATYSADFPATCGAYQTTNPSTTAGAPTAFVAAIQPGGGNLIYSTYLGGSGNQNATPLGDVAQAIAVNATGNAYITGYTWSSNFPVSSHAFQAAFAGTSATSNAFVTELNPTGNALVYSTYLGGNGANQAGDYGNAIALDTSGDVFIAGSSGSTNFPVTSGALQTTLKGPSNAFVTELNPAGSAEVYSTYLGGSGVPTTFYDNGVPNDPAGTGGLGDSAQAIAIDSQGNAYVAGITNSGNFPLTIGVVEGASSGLGAYIGLVPYGGPYTIEVAAFPPGAFLSKLKPDGSALIYSTYLEGQSTSIKGLAVDSAGAAYITGSTPTFMAGIFGGFQSTSDALPLPASTGNSAFLVKLDPAATVFNYATLLGGSSNDAAYALALDTAGNVYLTGSANSADFPTTSGAFQTENNAVAPASGNAFVSKFSLQSEASQTAYPTQTFSNIPVNLSVVADNSYWYNDGTCDELVIDIVVGVETGIDGPPPTGDVLFYGPWLDEYDYPMTGSWGPASQVTLQGVDEPPGGGYPAVSVEYVGDSVYQAASLSYTANQPACTSNMPDAKSNARMAAPQIHFQRQTVQGKTPVLQDGIWDASRLNPSSAKPAAPGPKFTPAPASRPESGQNRLNPQPHNIQPADTCLVPRQTATPAFSVAAGAYTSVQAVTITDSVANATIYYTADGTTPTASSTLYAGAITVSTTETINAIAIAAGYENSAVASATYTIITPQPPLGNVNIGASNTTAITLTILNAGTLGSISVVTQGATNLDFTNAGAGTCTVGTAYVANATCTVNVAFSPKFSGIRYGAVVLSGNSGNVLATSYLQGTGSGPQANFLPGTEIAIGSTWTGVGGLFVDESGNVYITSNGQNYKETPAANGYVQSTFVINGRSGGLVMDGAGNFYISENTNVIYKETPSGSGYIETTIGSGLSKQNAPVVDGSGNVFISDALNGQVLKETLLAGGYTQSVVLTCGTIGIQSCPSSVAVDGNGNLFISAYDNSQIIELTPSASGYVQSNLIGSGLVWPSTVAVDGNGNLYIADTLNNRIVKETLSAGNYTQSVVSSSSLNGPWVATVDSSGNVYIYDTGNNRILKEDLSDPPALTFATTNYGVTSSDSPQTVTVSNNGNQLLNFSALTFPTDFPEANGATGACTANSSVAAEGTCTLPIDFTPSAMLSSGNTSVVLDENVTLTTNTLNKTATQQAIAVTGTETFSQTATPAFSIPPGIYTSAQSVVITDATAGATIYYTINGATPTASSMVYMGPITISATETLQAIAVTPDYSNSTVASATYTINLPQAATPSFSPPAGTYTSTQTVTITDAIPGAAIYYTTDGSMPTTASTLYSSALTVSATETINAIATASGYVNSSVASATYTITPPPTFSVSTSTNSLTIAPGQSGTVTISITPQNGFSGVTSFSCSGLPVGVTCSFMPATVTPSGSAAITTTLTISASSTASLPQSGERPGSRIPESTGPILAIAFLLFGRRRRRFFGKFLLITAIASTFALISACGGSSSTPPPVTANISVVATSGTVQQTMPLTITIQ</sequence>
<accession>A0ABW1EBR5</accession>
<evidence type="ECO:0000313" key="6">
    <source>
        <dbReference type="Proteomes" id="UP001596091"/>
    </source>
</evidence>
<evidence type="ECO:0000259" key="3">
    <source>
        <dbReference type="Pfam" id="PF13290"/>
    </source>
</evidence>
<feature type="signal peptide" evidence="2">
    <location>
        <begin position="1"/>
        <end position="22"/>
    </location>
</feature>
<protein>
    <submittedName>
        <fullName evidence="5">Chitobiase/beta-hexosaminidase C-terminal domain-containing protein</fullName>
    </submittedName>
</protein>
<feature type="domain" description="DUF7948" evidence="4">
    <location>
        <begin position="45"/>
        <end position="251"/>
    </location>
</feature>
<dbReference type="Gene3D" id="2.60.40.10">
    <property type="entry name" value="Immunoglobulins"/>
    <property type="match status" value="1"/>
</dbReference>
<dbReference type="Pfam" id="PF13290">
    <property type="entry name" value="CHB_HEX_C_1"/>
    <property type="match status" value="3"/>
</dbReference>
<evidence type="ECO:0000313" key="5">
    <source>
        <dbReference type="EMBL" id="MFC5861455.1"/>
    </source>
</evidence>
<dbReference type="Proteomes" id="UP001596091">
    <property type="component" value="Unassembled WGS sequence"/>
</dbReference>
<evidence type="ECO:0000256" key="2">
    <source>
        <dbReference type="SAM" id="SignalP"/>
    </source>
</evidence>